<feature type="active site" description="Proton acceptor" evidence="12">
    <location>
        <position position="8"/>
    </location>
</feature>
<dbReference type="InterPro" id="IPR006062">
    <property type="entry name" value="His_biosynth"/>
</dbReference>
<gene>
    <name evidence="12 15" type="primary">hisA</name>
    <name evidence="15" type="ORF">C4K46_01335</name>
</gene>
<evidence type="ECO:0000256" key="4">
    <source>
        <dbReference type="ARBA" id="ARBA00009667"/>
    </source>
</evidence>
<dbReference type="InterPro" id="IPR006063">
    <property type="entry name" value="HisA_bact_arch"/>
</dbReference>
<organism evidence="15 16">
    <name type="scientific">Streptococcus oricebi</name>
    <dbReference type="NCBI Taxonomy" id="1547447"/>
    <lineage>
        <taxon>Bacteria</taxon>
        <taxon>Bacillati</taxon>
        <taxon>Bacillota</taxon>
        <taxon>Bacilli</taxon>
        <taxon>Lactobacillales</taxon>
        <taxon>Streptococcaceae</taxon>
        <taxon>Streptococcus</taxon>
    </lineage>
</organism>
<protein>
    <recommendedName>
        <fullName evidence="6 12">1-(5-phosphoribosyl)-5-[(5-phosphoribosylamino)methylideneamino] imidazole-4-carboxamide isomerase</fullName>
        <ecNumber evidence="5 12">5.3.1.16</ecNumber>
    </recommendedName>
    <alternativeName>
        <fullName evidence="11 12">Phosphoribosylformimino-5-aminoimidazole carboxamide ribotide isomerase</fullName>
    </alternativeName>
</protein>
<keyword evidence="7 12" id="KW-0963">Cytoplasm</keyword>
<dbReference type="CDD" id="cd04732">
    <property type="entry name" value="HisA"/>
    <property type="match status" value="1"/>
</dbReference>
<evidence type="ECO:0000256" key="12">
    <source>
        <dbReference type="HAMAP-Rule" id="MF_01014"/>
    </source>
</evidence>
<evidence type="ECO:0000256" key="5">
    <source>
        <dbReference type="ARBA" id="ARBA00012550"/>
    </source>
</evidence>
<dbReference type="Pfam" id="PF00977">
    <property type="entry name" value="His_biosynth"/>
    <property type="match status" value="1"/>
</dbReference>
<evidence type="ECO:0000256" key="2">
    <source>
        <dbReference type="ARBA" id="ARBA00004496"/>
    </source>
</evidence>
<comment type="subcellular location">
    <subcellularLocation>
        <location evidence="2 12 14">Cytoplasm</location>
    </subcellularLocation>
</comment>
<dbReference type="PANTHER" id="PTHR43090">
    <property type="entry name" value="1-(5-PHOSPHORIBOSYL)-5-[(5-PHOSPHORIBOSYLAMINO)METHYLIDENEAMINO] IMIDAZOLE-4-CARBOXAMIDE ISOMERASE"/>
    <property type="match status" value="1"/>
</dbReference>
<name>A0ABS5B169_9STRE</name>
<evidence type="ECO:0000313" key="16">
    <source>
        <dbReference type="Proteomes" id="UP001519296"/>
    </source>
</evidence>
<dbReference type="GO" id="GO:0016853">
    <property type="term" value="F:isomerase activity"/>
    <property type="evidence" value="ECO:0007669"/>
    <property type="project" value="UniProtKB-KW"/>
</dbReference>
<dbReference type="EMBL" id="PRDG01000001">
    <property type="protein sequence ID" value="MBP2622577.1"/>
    <property type="molecule type" value="Genomic_DNA"/>
</dbReference>
<dbReference type="RefSeq" id="WP_209626584.1">
    <property type="nucleotide sequence ID" value="NZ_PRDG01000001.1"/>
</dbReference>
<evidence type="ECO:0000256" key="11">
    <source>
        <dbReference type="ARBA" id="ARBA00030547"/>
    </source>
</evidence>
<comment type="pathway">
    <text evidence="3 12 14">Amino-acid biosynthesis; L-histidine biosynthesis; L-histidine from 5-phospho-alpha-D-ribose 1-diphosphate: step 4/9.</text>
</comment>
<proteinExistence type="inferred from homology"/>
<dbReference type="EC" id="5.3.1.16" evidence="5 12"/>
<accession>A0ABS5B169</accession>
<dbReference type="InterPro" id="IPR023016">
    <property type="entry name" value="HisA/PriA"/>
</dbReference>
<dbReference type="InterPro" id="IPR044524">
    <property type="entry name" value="Isoase_HisA-like"/>
</dbReference>
<evidence type="ECO:0000256" key="9">
    <source>
        <dbReference type="ARBA" id="ARBA00023102"/>
    </source>
</evidence>
<comment type="similarity">
    <text evidence="4 12 13">Belongs to the HisA/HisF family.</text>
</comment>
<evidence type="ECO:0000256" key="10">
    <source>
        <dbReference type="ARBA" id="ARBA00023235"/>
    </source>
</evidence>
<reference evidence="15 16" key="1">
    <citation type="submission" date="2018-02" db="EMBL/GenBank/DDBJ databases">
        <title>Draft genome sequence of Streptococcus oricebi CCUG 70868T type strain.</title>
        <authorList>
            <person name="Mendez V."/>
            <person name="Salva-Serra F."/>
            <person name="Jaen-Luchoro D."/>
            <person name="Gonzales-Siles L."/>
            <person name="Karlsson R."/>
            <person name="Engstrom-Jakobsson H."/>
            <person name="Busquets A."/>
            <person name="Gomila M."/>
            <person name="Pineiro-Iglesias B."/>
            <person name="Bennasar-Figueras A."/>
            <person name="Seeger M."/>
            <person name="Moore E."/>
        </authorList>
    </citation>
    <scope>NUCLEOTIDE SEQUENCE [LARGE SCALE GENOMIC DNA]</scope>
    <source>
        <strain evidence="15 16">CCUG 70868</strain>
    </source>
</reference>
<evidence type="ECO:0000313" key="15">
    <source>
        <dbReference type="EMBL" id="MBP2622577.1"/>
    </source>
</evidence>
<evidence type="ECO:0000256" key="1">
    <source>
        <dbReference type="ARBA" id="ARBA00000901"/>
    </source>
</evidence>
<evidence type="ECO:0000256" key="13">
    <source>
        <dbReference type="RuleBase" id="RU003657"/>
    </source>
</evidence>
<evidence type="ECO:0000256" key="6">
    <source>
        <dbReference type="ARBA" id="ARBA00018464"/>
    </source>
</evidence>
<evidence type="ECO:0000256" key="14">
    <source>
        <dbReference type="RuleBase" id="RU003658"/>
    </source>
</evidence>
<dbReference type="Proteomes" id="UP001519296">
    <property type="component" value="Unassembled WGS sequence"/>
</dbReference>
<dbReference type="SUPFAM" id="SSF51366">
    <property type="entry name" value="Ribulose-phoshate binding barrel"/>
    <property type="match status" value="1"/>
</dbReference>
<dbReference type="InterPro" id="IPR013785">
    <property type="entry name" value="Aldolase_TIM"/>
</dbReference>
<feature type="active site" description="Proton donor" evidence="12">
    <location>
        <position position="130"/>
    </location>
</feature>
<evidence type="ECO:0000256" key="8">
    <source>
        <dbReference type="ARBA" id="ARBA00022605"/>
    </source>
</evidence>
<keyword evidence="8 12" id="KW-0028">Amino-acid biosynthesis</keyword>
<comment type="catalytic activity">
    <reaction evidence="1 12 14">
        <text>1-(5-phospho-beta-D-ribosyl)-5-[(5-phospho-beta-D-ribosylamino)methylideneamino]imidazole-4-carboxamide = 5-[(5-phospho-1-deoxy-D-ribulos-1-ylimino)methylamino]-1-(5-phospho-beta-D-ribosyl)imidazole-4-carboxamide</text>
        <dbReference type="Rhea" id="RHEA:15469"/>
        <dbReference type="ChEBI" id="CHEBI:58435"/>
        <dbReference type="ChEBI" id="CHEBI:58525"/>
        <dbReference type="EC" id="5.3.1.16"/>
    </reaction>
</comment>
<dbReference type="HAMAP" id="MF_01014">
    <property type="entry name" value="HisA"/>
    <property type="match status" value="1"/>
</dbReference>
<keyword evidence="16" id="KW-1185">Reference proteome</keyword>
<comment type="caution">
    <text evidence="15">The sequence shown here is derived from an EMBL/GenBank/DDBJ whole genome shotgun (WGS) entry which is preliminary data.</text>
</comment>
<evidence type="ECO:0000256" key="7">
    <source>
        <dbReference type="ARBA" id="ARBA00022490"/>
    </source>
</evidence>
<sequence>MKILPAIDIRAGQAVRLFQGDFAQSQVVHPQVVEQAKTFKEAGIGMIHVVDLDGALEGQAINRDLIAQIKSETQLAIQLGGGIRQLQQIEDYLAAGIDRVIIGSMAVKDPTFVSQAIERFGADKIVVGIDAKEGQVATEGWIKTNSVNFLDLALDMERRGVGLFVYTDVGRDGTLTGPNLDHYKLLLSALSKAQLIASGGISSLEDLKELKEAGLAGAIVGQAYYSGKISLEQMKEIED</sequence>
<keyword evidence="9 12" id="KW-0368">Histidine biosynthesis</keyword>
<dbReference type="Gene3D" id="3.20.20.70">
    <property type="entry name" value="Aldolase class I"/>
    <property type="match status" value="1"/>
</dbReference>
<dbReference type="NCBIfam" id="TIGR00007">
    <property type="entry name" value="1-(5-phosphoribosyl)-5-[(5-phosphoribosylamino)methylideneamino]imidazole-4-carboxamide isomerase"/>
    <property type="match status" value="1"/>
</dbReference>
<evidence type="ECO:0000256" key="3">
    <source>
        <dbReference type="ARBA" id="ARBA00005133"/>
    </source>
</evidence>
<dbReference type="InterPro" id="IPR011060">
    <property type="entry name" value="RibuloseP-bd_barrel"/>
</dbReference>
<dbReference type="PANTHER" id="PTHR43090:SF2">
    <property type="entry name" value="1-(5-PHOSPHORIBOSYL)-5-[(5-PHOSPHORIBOSYLAMINO)METHYLIDENEAMINO] IMIDAZOLE-4-CARBOXAMIDE ISOMERASE"/>
    <property type="match status" value="1"/>
</dbReference>
<keyword evidence="10 12" id="KW-0413">Isomerase</keyword>